<keyword evidence="1" id="KW-0812">Transmembrane</keyword>
<dbReference type="Proteomes" id="UP000501926">
    <property type="component" value="Chromosome"/>
</dbReference>
<evidence type="ECO:0000313" key="4">
    <source>
        <dbReference type="EMBL" id="SOH03021.1"/>
    </source>
</evidence>
<feature type="transmembrane region" description="Helical" evidence="1">
    <location>
        <begin position="72"/>
        <end position="90"/>
    </location>
</feature>
<feature type="transmembrane region" description="Helical" evidence="1">
    <location>
        <begin position="7"/>
        <end position="26"/>
    </location>
</feature>
<reference evidence="2" key="1">
    <citation type="journal article" date="2006" name="Nature">
        <title>Deciphering the evolution and metabolism of an anammox bacterium from a community genome.</title>
        <authorList>
            <person name="Strous M."/>
            <person name="Pelletier E."/>
            <person name="Mangenot S."/>
            <person name="Rattei T."/>
            <person name="Lehner A."/>
            <person name="Taylor M.W."/>
            <person name="Horn M."/>
            <person name="Daims H."/>
            <person name="Bartol-Mavel D."/>
            <person name="Wincker P."/>
            <person name="Barbe V."/>
            <person name="Fonknechten N."/>
            <person name="Vallenet D."/>
            <person name="Segurens B."/>
            <person name="Schenowitz-Truong C."/>
            <person name="Medigue C."/>
            <person name="Collingro A."/>
            <person name="Snel B."/>
            <person name="Dutilh B.E."/>
            <person name="OpDenCamp H.J.M."/>
            <person name="vanDerDrift C."/>
            <person name="Cirpus I."/>
            <person name="vanDePas-Schoonen K.T."/>
            <person name="Harhangi H.R."/>
            <person name="vanNiftrik L."/>
            <person name="Schmid M."/>
            <person name="Keltjens J."/>
            <person name="vanDeVossenberg J."/>
            <person name="Kartal B."/>
            <person name="Meier H."/>
            <person name="Frishman D."/>
            <person name="Huynen M.A."/>
            <person name="Mewes H."/>
            <person name="Weissenbach J."/>
            <person name="Jetten M.S.M."/>
            <person name="Wagner M."/>
            <person name="LePaslier D."/>
        </authorList>
    </citation>
    <scope>NUCLEOTIDE SEQUENCE</scope>
</reference>
<proteinExistence type="predicted"/>
<dbReference type="EMBL" id="CT573071">
    <property type="protein sequence ID" value="CAJ74838.1"/>
    <property type="molecule type" value="Genomic_DNA"/>
</dbReference>
<evidence type="ECO:0000313" key="6">
    <source>
        <dbReference type="Proteomes" id="UP000501926"/>
    </source>
</evidence>
<feature type="transmembrane region" description="Helical" evidence="1">
    <location>
        <begin position="147"/>
        <end position="167"/>
    </location>
</feature>
<dbReference type="OrthoDB" id="259178at2"/>
<evidence type="ECO:0000313" key="5">
    <source>
        <dbReference type="Proteomes" id="UP000221734"/>
    </source>
</evidence>
<reference evidence="5" key="4">
    <citation type="submission" date="2017-10" db="EMBL/GenBank/DDBJ databases">
        <authorList>
            <person name="Frank J."/>
        </authorList>
    </citation>
    <scope>NUCLEOTIDE SEQUENCE [LARGE SCALE GENOMIC DNA]</scope>
</reference>
<dbReference type="AlphaFoldDB" id="Q1Q4A2"/>
<dbReference type="KEGG" id="kst:KSMBR1_0507"/>
<dbReference type="Proteomes" id="UP000221734">
    <property type="component" value="Chromosome Kuenenia_stuttgartiensis_MBR1"/>
</dbReference>
<keyword evidence="5" id="KW-1185">Reference proteome</keyword>
<feature type="transmembrane region" description="Helical" evidence="1">
    <location>
        <begin position="187"/>
        <end position="206"/>
    </location>
</feature>
<organism evidence="2">
    <name type="scientific">Kuenenia stuttgartiensis</name>
    <dbReference type="NCBI Taxonomy" id="174633"/>
    <lineage>
        <taxon>Bacteria</taxon>
        <taxon>Pseudomonadati</taxon>
        <taxon>Planctomycetota</taxon>
        <taxon>Candidatus Brocadiia</taxon>
        <taxon>Candidatus Brocadiales</taxon>
        <taxon>Candidatus Brocadiaceae</taxon>
        <taxon>Candidatus Kuenenia</taxon>
    </lineage>
</organism>
<protein>
    <submittedName>
        <fullName evidence="3">Putative membrane protein</fullName>
    </submittedName>
</protein>
<evidence type="ECO:0000313" key="3">
    <source>
        <dbReference type="EMBL" id="QII12782.1"/>
    </source>
</evidence>
<accession>Q1Q4A2</accession>
<evidence type="ECO:0000256" key="1">
    <source>
        <dbReference type="SAM" id="Phobius"/>
    </source>
</evidence>
<gene>
    <name evidence="3" type="ORF">KsCSTR_34030</name>
    <name evidence="4" type="ORF">KSMBR1_0507</name>
    <name evidence="2" type="ORF">kuste4076</name>
</gene>
<reference evidence="3 6" key="5">
    <citation type="submission" date="2020-02" db="EMBL/GenBank/DDBJ databases">
        <title>Newly sequenced genome of strain CSTR1 showed variability in Candidatus Kuenenia stuttgartiensis genomes.</title>
        <authorList>
            <person name="Ding C."/>
            <person name="Adrian L."/>
        </authorList>
    </citation>
    <scope>NUCLEOTIDE SEQUENCE [LARGE SCALE GENOMIC DNA]</scope>
    <source>
        <strain evidence="3 6">CSTR1</strain>
    </source>
</reference>
<evidence type="ECO:0000313" key="2">
    <source>
        <dbReference type="EMBL" id="CAJ74838.1"/>
    </source>
</evidence>
<dbReference type="EMBL" id="CP049055">
    <property type="protein sequence ID" value="QII12782.1"/>
    <property type="molecule type" value="Genomic_DNA"/>
</dbReference>
<sequence>MNLLKRTIPLIIAFVMGVLMAIQYYVPHKLSQNLLEVVTRWDRIIAGFAVFIGAYSLFHLHWARIRRKVEGWGYSVFVFFGAAITITFGLLNGGKFFWHNKQDGTMLDWIYYYVQVPAGATIFSILAFFIASAAYRTFRARTRESAVLLIAAIVVMLGRVPIGNYISHYIPAVADWIMAVPNLAAKRGILLGVSFGAIATSIKIIFGIERSYLGGGD</sequence>
<reference evidence="2" key="2">
    <citation type="submission" date="2006-01" db="EMBL/GenBank/DDBJ databases">
        <authorList>
            <person name="Genoscope"/>
        </authorList>
    </citation>
    <scope>NUCLEOTIDE SEQUENCE</scope>
</reference>
<dbReference type="RefSeq" id="WP_099323915.1">
    <property type="nucleotide sequence ID" value="NZ_CP049055.1"/>
</dbReference>
<keyword evidence="1" id="KW-1133">Transmembrane helix</keyword>
<feature type="transmembrane region" description="Helical" evidence="1">
    <location>
        <begin position="110"/>
        <end position="135"/>
    </location>
</feature>
<feature type="transmembrane region" description="Helical" evidence="1">
    <location>
        <begin position="41"/>
        <end position="60"/>
    </location>
</feature>
<name>Q1Q4A2_KUEST</name>
<reference evidence="4" key="3">
    <citation type="submission" date="2017-10" db="EMBL/GenBank/DDBJ databases">
        <authorList>
            <person name="Banno H."/>
            <person name="Chua N.-H."/>
        </authorList>
    </citation>
    <scope>NUCLEOTIDE SEQUENCE [LARGE SCALE GENOMIC DNA]</scope>
    <source>
        <strain evidence="4">Kuenenia_mbr1_ru-nijmegen</strain>
    </source>
</reference>
<keyword evidence="1" id="KW-0472">Membrane</keyword>
<dbReference type="EMBL" id="LT934425">
    <property type="protein sequence ID" value="SOH03021.1"/>
    <property type="molecule type" value="Genomic_DNA"/>
</dbReference>